<name>A0ABV2G477_9FIRM</name>
<dbReference type="SUPFAM" id="SSF52309">
    <property type="entry name" value="N-(deoxy)ribosyltransferase-like"/>
    <property type="match status" value="1"/>
</dbReference>
<dbReference type="InterPro" id="IPR056670">
    <property type="entry name" value="DUF7768"/>
</dbReference>
<accession>A0ABV2G477</accession>
<organism evidence="2 3">
    <name type="scientific">Enterocloster citroniae</name>
    <dbReference type="NCBI Taxonomy" id="358743"/>
    <lineage>
        <taxon>Bacteria</taxon>
        <taxon>Bacillati</taxon>
        <taxon>Bacillota</taxon>
        <taxon>Clostridia</taxon>
        <taxon>Lachnospirales</taxon>
        <taxon>Lachnospiraceae</taxon>
        <taxon>Enterocloster</taxon>
    </lineage>
</organism>
<protein>
    <recommendedName>
        <fullName evidence="1">DUF7768 domain-containing protein</fullName>
    </recommendedName>
</protein>
<comment type="caution">
    <text evidence="2">The sequence shown here is derived from an EMBL/GenBank/DDBJ whole genome shotgun (WGS) entry which is preliminary data.</text>
</comment>
<dbReference type="Proteomes" id="UP001549200">
    <property type="component" value="Unassembled WGS sequence"/>
</dbReference>
<evidence type="ECO:0000259" key="1">
    <source>
        <dbReference type="Pfam" id="PF24963"/>
    </source>
</evidence>
<proteinExistence type="predicted"/>
<evidence type="ECO:0000313" key="3">
    <source>
        <dbReference type="Proteomes" id="UP001549200"/>
    </source>
</evidence>
<sequence>MESRMIYICSPYAGNTEDNTAFARQACGYAIRQGAVPLAPHLLYPQILNDSVPEEREIGIRLGLDILERCEELWICGDRMSAGMKRETAYAKARGIPVRRIPVCEIMGNQTVQELGKGIREGLETSQSHQKNVQLGM</sequence>
<dbReference type="Pfam" id="PF24963">
    <property type="entry name" value="DUF7768"/>
    <property type="match status" value="1"/>
</dbReference>
<gene>
    <name evidence="2" type="ORF">ABID13_004692</name>
</gene>
<dbReference type="Gene3D" id="3.40.50.10400">
    <property type="entry name" value="Hypothetical protein PA1492"/>
    <property type="match status" value="1"/>
</dbReference>
<feature type="domain" description="DUF7768" evidence="1">
    <location>
        <begin position="5"/>
        <end position="100"/>
    </location>
</feature>
<reference evidence="2 3" key="1">
    <citation type="submission" date="2024-06" db="EMBL/GenBank/DDBJ databases">
        <title>Genomic Encyclopedia of Type Strains, Phase IV (KMG-IV): sequencing the most valuable type-strain genomes for metagenomic binning, comparative biology and taxonomic classification.</title>
        <authorList>
            <person name="Goeker M."/>
        </authorList>
    </citation>
    <scope>NUCLEOTIDE SEQUENCE [LARGE SCALE GENOMIC DNA]</scope>
    <source>
        <strain evidence="2 3">DSM 19261</strain>
    </source>
</reference>
<keyword evidence="3" id="KW-1185">Reference proteome</keyword>
<evidence type="ECO:0000313" key="2">
    <source>
        <dbReference type="EMBL" id="MET3573032.1"/>
    </source>
</evidence>
<dbReference type="EMBL" id="JBEPLZ010000024">
    <property type="protein sequence ID" value="MET3573032.1"/>
    <property type="molecule type" value="Genomic_DNA"/>
</dbReference>